<evidence type="ECO:0000313" key="1">
    <source>
        <dbReference type="EMBL" id="MXQ98963.1"/>
    </source>
</evidence>
<organism evidence="1 2">
    <name type="scientific">Bos mutus</name>
    <name type="common">wild yak</name>
    <dbReference type="NCBI Taxonomy" id="72004"/>
    <lineage>
        <taxon>Eukaryota</taxon>
        <taxon>Metazoa</taxon>
        <taxon>Chordata</taxon>
        <taxon>Craniata</taxon>
        <taxon>Vertebrata</taxon>
        <taxon>Euteleostomi</taxon>
        <taxon>Mammalia</taxon>
        <taxon>Eutheria</taxon>
        <taxon>Laurasiatheria</taxon>
        <taxon>Artiodactyla</taxon>
        <taxon>Ruminantia</taxon>
        <taxon>Pecora</taxon>
        <taxon>Bovidae</taxon>
        <taxon>Bovinae</taxon>
        <taxon>Bos</taxon>
    </lineage>
</organism>
<sequence length="86" mass="9211">MPAGSCRSPLALSLQPAVVRLRTGHGQVGSWSTRPLPFISLPPWLGLAPNSLRQGLLETGDALLCPENLDADEVEELENQALLPDL</sequence>
<reference evidence="1" key="1">
    <citation type="submission" date="2019-10" db="EMBL/GenBank/DDBJ databases">
        <title>The sequence and de novo assembly of the wild yak genome.</title>
        <authorList>
            <person name="Liu Y."/>
        </authorList>
    </citation>
    <scope>NUCLEOTIDE SEQUENCE [LARGE SCALE GENOMIC DNA]</scope>
    <source>
        <strain evidence="1">WY2019</strain>
    </source>
</reference>
<accession>A0A6B0SJM1</accession>
<dbReference type="EMBL" id="VBQZ03000321">
    <property type="protein sequence ID" value="MXQ98963.1"/>
    <property type="molecule type" value="Genomic_DNA"/>
</dbReference>
<keyword evidence="2" id="KW-1185">Reference proteome</keyword>
<name>A0A6B0SJM1_9CETA</name>
<dbReference type="Proteomes" id="UP000322234">
    <property type="component" value="Unassembled WGS sequence"/>
</dbReference>
<proteinExistence type="predicted"/>
<comment type="caution">
    <text evidence="1">The sequence shown here is derived from an EMBL/GenBank/DDBJ whole genome shotgun (WGS) entry which is preliminary data.</text>
</comment>
<protein>
    <submittedName>
        <fullName evidence="1">Uncharacterized protein</fullName>
    </submittedName>
</protein>
<gene>
    <name evidence="1" type="ORF">E5288_WYG017488</name>
</gene>
<dbReference type="AlphaFoldDB" id="A0A6B0SJM1"/>
<evidence type="ECO:0000313" key="2">
    <source>
        <dbReference type="Proteomes" id="UP000322234"/>
    </source>
</evidence>